<sequence>MPSVIETGLQKSLTQAEFESKYKASFFEIVAGKVGMTEVPLNLPAKPASTLSFVAAQSMFGSGGVINPGLFTWDPATKLMMCNRDIYAITVEMTIRAIWGQNITIGAGVAVGNPLSLPTDQGVTQNGSYVSRFADVQTGRGAGRPNTFKLNYSLVGKASADPNEIGVFSGDKIFPVFWNYESSVQTVNVIDIIMTVKNTIV</sequence>
<protein>
    <submittedName>
        <fullName evidence="1">Uncharacterized protein</fullName>
    </submittedName>
</protein>
<name>A0A1W6DY28_9CAUD</name>
<reference evidence="1 2" key="1">
    <citation type="submission" date="2017-04" db="EMBL/GenBank/DDBJ databases">
        <title>Complete genome sequence and characterization of temperature-dependent bacteriophage phiA8-29 infecting Aeromonas.</title>
        <authorList>
            <person name="He Y."/>
            <person name="Yang H."/>
        </authorList>
    </citation>
    <scope>NUCLEOTIDE SEQUENCE [LARGE SCALE GENOMIC DNA]</scope>
</reference>
<evidence type="ECO:0000313" key="2">
    <source>
        <dbReference type="Proteomes" id="UP000221506"/>
    </source>
</evidence>
<evidence type="ECO:0000313" key="1">
    <source>
        <dbReference type="EMBL" id="ARK07917.1"/>
    </source>
</evidence>
<gene>
    <name evidence="1" type="ORF">phiA829_97</name>
</gene>
<dbReference type="EMBL" id="KY914485">
    <property type="protein sequence ID" value="ARK07917.1"/>
    <property type="molecule type" value="Genomic_DNA"/>
</dbReference>
<accession>A0A1W6DY28</accession>
<organism evidence="1 2">
    <name type="scientific">Aeromonas phage phiA8-29</name>
    <dbReference type="NCBI Taxonomy" id="1978922"/>
    <lineage>
        <taxon>Viruses</taxon>
        <taxon>Duplodnaviria</taxon>
        <taxon>Heunggongvirae</taxon>
        <taxon>Uroviricota</taxon>
        <taxon>Caudoviricetes</taxon>
        <taxon>Pantevenvirales</taxon>
        <taxon>Ackermannviridae</taxon>
        <taxon>Tedavirus</taxon>
        <taxon>Tedavirus A829</taxon>
    </lineage>
</organism>
<dbReference type="Proteomes" id="UP000221506">
    <property type="component" value="Segment"/>
</dbReference>
<proteinExistence type="predicted"/>
<keyword evidence="2" id="KW-1185">Reference proteome</keyword>